<evidence type="ECO:0000313" key="6">
    <source>
        <dbReference type="EMBL" id="AME15642.1"/>
    </source>
</evidence>
<evidence type="ECO:0000256" key="2">
    <source>
        <dbReference type="ARBA" id="ARBA00022576"/>
    </source>
</evidence>
<dbReference type="InterPro" id="IPR015424">
    <property type="entry name" value="PyrdxlP-dep_Trfase"/>
</dbReference>
<sequence>MIHMTKTMSRDSFSLLKILVERYRARQNMPDFNGKPLLDLSIGNPDLAPSSYWRSRLQYFIGRDDLHGYGDFRSDITRHLYERFVAYYQRRFLPHDAPVLLDPERHVVDLLGSKEGIFYSLLSCLNPGEAVLMADPSYTVYQSSALLIRARVELFSCDKSGQPDLASIRPEQLLGARLLVICSPGNPTGVELSPEKLKEVLDFAEQHDLWVVIDRAYAEIVFKSPYNGVLSGAALPLPGALSRVVELHSLSKSCSLAGWRIGFAVGSSELIDKIRNIKFNTDFGAFLPLKCVAAEIIDELEAIAACNSTIYEARMRRFVNGAASLGWNIPLSQGTFFLWAPLPPGFAESDDLRFVEYLLDSTGILVAPGSGFGLGGAGRVRIALVQSDDVLDEALHRLKKWRALSSRSAL</sequence>
<comment type="similarity">
    <text evidence="4">Belongs to the class-I pyridoxal-phosphate-dependent aminotransferase family.</text>
</comment>
<comment type="cofactor">
    <cofactor evidence="1 4">
        <name>pyridoxal 5'-phosphate</name>
        <dbReference type="ChEBI" id="CHEBI:597326"/>
    </cofactor>
</comment>
<dbReference type="InterPro" id="IPR015422">
    <property type="entry name" value="PyrdxlP-dep_Trfase_small"/>
</dbReference>
<dbReference type="AlphaFoldDB" id="A0A125S6J2"/>
<protein>
    <recommendedName>
        <fullName evidence="4">Aminotransferase</fullName>
        <ecNumber evidence="4">2.6.1.-</ecNumber>
    </recommendedName>
</protein>
<dbReference type="InterPro" id="IPR050881">
    <property type="entry name" value="LL-DAP_aminotransferase"/>
</dbReference>
<dbReference type="PANTHER" id="PTHR42832">
    <property type="entry name" value="AMINO ACID AMINOTRANSFERASE"/>
    <property type="match status" value="1"/>
</dbReference>
<accession>A0A125S6J2</accession>
<evidence type="ECO:0000259" key="5">
    <source>
        <dbReference type="Pfam" id="PF00155"/>
    </source>
</evidence>
<evidence type="ECO:0000256" key="3">
    <source>
        <dbReference type="ARBA" id="ARBA00022679"/>
    </source>
</evidence>
<dbReference type="PANTHER" id="PTHR42832:SF3">
    <property type="entry name" value="L-GLUTAMINE--4-(METHYLSULFANYL)-2-OXOBUTANOATE AMINOTRANSFERASE"/>
    <property type="match status" value="1"/>
</dbReference>
<gene>
    <name evidence="6" type="primary">dapL</name>
    <name evidence="6" type="ORF">PIMI5_00021</name>
</gene>
<keyword evidence="3 4" id="KW-0808">Transferase</keyword>
<geneLocation type="plasmid" evidence="6">
    <name>pIMI-5</name>
</geneLocation>
<dbReference type="SUPFAM" id="SSF53383">
    <property type="entry name" value="PLP-dependent transferases"/>
    <property type="match status" value="1"/>
</dbReference>
<reference evidence="6" key="1">
    <citation type="journal article" date="2017" name="Antimicrob. Agents Chemother.">
        <title>Enterobacter cloacae Complex Isolates Harboring blaNMC-A or blaIMI-Type Class A Carbapenemase Genes on Novel Chromosomal Integrative Elements and Plasmids.</title>
        <authorList>
            <person name="Boyd D.A."/>
            <person name="Mataseje L.F."/>
            <person name="Davidson R."/>
            <person name="Delport J.A."/>
            <person name="Fuller J."/>
            <person name="Hoang L."/>
            <person name="Lefebvre B."/>
            <person name="Levett P.N."/>
            <person name="Roscoe D.L."/>
            <person name="Willey B.M."/>
            <person name="Mulvey M.R."/>
        </authorList>
    </citation>
    <scope>NUCLEOTIDE SEQUENCE</scope>
    <source>
        <strain evidence="6">N13-1531</strain>
        <plasmid evidence="6">pIMI-5</plasmid>
    </source>
</reference>
<dbReference type="InterPro" id="IPR004838">
    <property type="entry name" value="NHTrfase_class1_PyrdxlP-BS"/>
</dbReference>
<dbReference type="EMBL" id="KX858825">
    <property type="protein sequence ID" value="AME15642.1"/>
    <property type="molecule type" value="Genomic_DNA"/>
</dbReference>
<keyword evidence="2 4" id="KW-0032">Aminotransferase</keyword>
<organism evidence="6">
    <name type="scientific">Enterobacter cloacae</name>
    <dbReference type="NCBI Taxonomy" id="550"/>
    <lineage>
        <taxon>Bacteria</taxon>
        <taxon>Pseudomonadati</taxon>
        <taxon>Pseudomonadota</taxon>
        <taxon>Gammaproteobacteria</taxon>
        <taxon>Enterobacterales</taxon>
        <taxon>Enterobacteriaceae</taxon>
        <taxon>Enterobacter</taxon>
        <taxon>Enterobacter cloacae complex</taxon>
    </lineage>
</organism>
<feature type="domain" description="Aminotransferase class I/classII large" evidence="5">
    <location>
        <begin position="36"/>
        <end position="398"/>
    </location>
</feature>
<name>A0A125S6J2_ENTCL</name>
<keyword evidence="6" id="KW-0614">Plasmid</keyword>
<dbReference type="Gene3D" id="3.40.640.10">
    <property type="entry name" value="Type I PLP-dependent aspartate aminotransferase-like (Major domain)"/>
    <property type="match status" value="1"/>
</dbReference>
<dbReference type="InterPro" id="IPR004839">
    <property type="entry name" value="Aminotransferase_I/II_large"/>
</dbReference>
<dbReference type="GO" id="GO:0030170">
    <property type="term" value="F:pyridoxal phosphate binding"/>
    <property type="evidence" value="ECO:0007669"/>
    <property type="project" value="InterPro"/>
</dbReference>
<dbReference type="EC" id="2.6.1.-" evidence="4"/>
<dbReference type="Pfam" id="PF00155">
    <property type="entry name" value="Aminotran_1_2"/>
    <property type="match status" value="1"/>
</dbReference>
<evidence type="ECO:0000256" key="4">
    <source>
        <dbReference type="RuleBase" id="RU000481"/>
    </source>
</evidence>
<dbReference type="PROSITE" id="PS00105">
    <property type="entry name" value="AA_TRANSFER_CLASS_1"/>
    <property type="match status" value="1"/>
</dbReference>
<dbReference type="CDD" id="cd00609">
    <property type="entry name" value="AAT_like"/>
    <property type="match status" value="1"/>
</dbReference>
<proteinExistence type="inferred from homology"/>
<dbReference type="InterPro" id="IPR015421">
    <property type="entry name" value="PyrdxlP-dep_Trfase_major"/>
</dbReference>
<evidence type="ECO:0000256" key="1">
    <source>
        <dbReference type="ARBA" id="ARBA00001933"/>
    </source>
</evidence>
<dbReference type="Gene3D" id="3.90.1150.10">
    <property type="entry name" value="Aspartate Aminotransferase, domain 1"/>
    <property type="match status" value="1"/>
</dbReference>
<dbReference type="GO" id="GO:0008483">
    <property type="term" value="F:transaminase activity"/>
    <property type="evidence" value="ECO:0007669"/>
    <property type="project" value="UniProtKB-KW"/>
</dbReference>